<reference evidence="2" key="1">
    <citation type="submission" date="2019-12" db="EMBL/GenBank/DDBJ databases">
        <title>Genome sequencing and annotation of Brassica cretica.</title>
        <authorList>
            <person name="Studholme D.J."/>
            <person name="Sarris P.F."/>
        </authorList>
    </citation>
    <scope>NUCLEOTIDE SEQUENCE</scope>
    <source>
        <strain evidence="2">PFS-001/15</strain>
        <tissue evidence="2">Leaf</tissue>
    </source>
</reference>
<feature type="compositionally biased region" description="Polar residues" evidence="1">
    <location>
        <begin position="71"/>
        <end position="99"/>
    </location>
</feature>
<evidence type="ECO:0000256" key="1">
    <source>
        <dbReference type="SAM" id="MobiDB-lite"/>
    </source>
</evidence>
<dbReference type="Proteomes" id="UP000712281">
    <property type="component" value="Unassembled WGS sequence"/>
</dbReference>
<sequence length="110" mass="11951">MEELNQVTLQYLSCSDPTEATARRQRVLMGDAQGQMEEAAYRIIAAATAGTVQLVTLNPTLAEPSSPPPNTSDHISQPEASIQDQLQSNTVTTEENSNAGARRRQYSPFS</sequence>
<gene>
    <name evidence="2" type="ORF">F2Q68_00022046</name>
</gene>
<evidence type="ECO:0000313" key="3">
    <source>
        <dbReference type="Proteomes" id="UP000712281"/>
    </source>
</evidence>
<accession>A0A8S9G5L1</accession>
<dbReference type="AlphaFoldDB" id="A0A8S9G5L1"/>
<protein>
    <submittedName>
        <fullName evidence="2">Uncharacterized protein</fullName>
    </submittedName>
</protein>
<proteinExistence type="predicted"/>
<feature type="region of interest" description="Disordered" evidence="1">
    <location>
        <begin position="59"/>
        <end position="110"/>
    </location>
</feature>
<feature type="compositionally biased region" description="Basic residues" evidence="1">
    <location>
        <begin position="101"/>
        <end position="110"/>
    </location>
</feature>
<comment type="caution">
    <text evidence="2">The sequence shown here is derived from an EMBL/GenBank/DDBJ whole genome shotgun (WGS) entry which is preliminary data.</text>
</comment>
<dbReference type="EMBL" id="QGKW02002228">
    <property type="protein sequence ID" value="KAF2538452.1"/>
    <property type="molecule type" value="Genomic_DNA"/>
</dbReference>
<organism evidence="2 3">
    <name type="scientific">Brassica cretica</name>
    <name type="common">Mustard</name>
    <dbReference type="NCBI Taxonomy" id="69181"/>
    <lineage>
        <taxon>Eukaryota</taxon>
        <taxon>Viridiplantae</taxon>
        <taxon>Streptophyta</taxon>
        <taxon>Embryophyta</taxon>
        <taxon>Tracheophyta</taxon>
        <taxon>Spermatophyta</taxon>
        <taxon>Magnoliopsida</taxon>
        <taxon>eudicotyledons</taxon>
        <taxon>Gunneridae</taxon>
        <taxon>Pentapetalae</taxon>
        <taxon>rosids</taxon>
        <taxon>malvids</taxon>
        <taxon>Brassicales</taxon>
        <taxon>Brassicaceae</taxon>
        <taxon>Brassiceae</taxon>
        <taxon>Brassica</taxon>
    </lineage>
</organism>
<evidence type="ECO:0000313" key="2">
    <source>
        <dbReference type="EMBL" id="KAF2538452.1"/>
    </source>
</evidence>
<name>A0A8S9G5L1_BRACR</name>